<dbReference type="InterPro" id="IPR008969">
    <property type="entry name" value="CarboxyPept-like_regulatory"/>
</dbReference>
<dbReference type="GO" id="GO:0009279">
    <property type="term" value="C:cell outer membrane"/>
    <property type="evidence" value="ECO:0007669"/>
    <property type="project" value="UniProtKB-SubCell"/>
</dbReference>
<evidence type="ECO:0000256" key="2">
    <source>
        <dbReference type="ARBA" id="ARBA00022448"/>
    </source>
</evidence>
<evidence type="ECO:0000256" key="1">
    <source>
        <dbReference type="ARBA" id="ARBA00004571"/>
    </source>
</evidence>
<evidence type="ECO:0000256" key="5">
    <source>
        <dbReference type="ARBA" id="ARBA00023136"/>
    </source>
</evidence>
<dbReference type="PANTHER" id="PTHR30069:SF46">
    <property type="entry name" value="OAR PROTEIN"/>
    <property type="match status" value="1"/>
</dbReference>
<evidence type="ECO:0000256" key="4">
    <source>
        <dbReference type="ARBA" id="ARBA00022692"/>
    </source>
</evidence>
<evidence type="ECO:0000259" key="7">
    <source>
        <dbReference type="Pfam" id="PF25183"/>
    </source>
</evidence>
<dbReference type="Pfam" id="PF25183">
    <property type="entry name" value="OMP_b-brl_4"/>
    <property type="match status" value="1"/>
</dbReference>
<dbReference type="Gene3D" id="2.40.170.20">
    <property type="entry name" value="TonB-dependent receptor, beta-barrel domain"/>
    <property type="match status" value="1"/>
</dbReference>
<dbReference type="SUPFAM" id="SSF56935">
    <property type="entry name" value="Porins"/>
    <property type="match status" value="1"/>
</dbReference>
<sequence>MTHHVLYPLPSQARRGFSLIRSRMGAYVLLFVLSLGLLVPRALMAQNAGTGAIEGTVQDSTGAVVPNATVTALNVNTGLSTTRTTTSGGFYSIGTLLPGTYKVTVTATGFRTFVQENLVVDSSHTSGLNVPLTNGATTETVTVTEIPPALETTNATLGGTIENSSYTALPVMISGLQQRDVTQFSNLLPGAQVPPGGRSSIIGGTAQRLGELYLDGLPLTTISQQGDNRPVFNVVPLEAIDAVQVVTSGFSAQYQGAGLENYSTKSGGNKYHGSVFEYIRNTAFDAWSFSAKPGGGNTVTVIQNGAAVKVPGPKTPEHQNEYGFTIGGPISIPKLFSGHDKLFFFATYDRFKSSQGANPSASTLPSTLMRSGNFQELLPTTAGGLGNTSGANYAIYDPTTQASCTAHSTNGACRYQYGYGPGAANGPGGAPVRTTAPVNVIPASQLSPIAQYLEKFLPAPSIDQTGVIQNNYIAGIPAGYQNWIYSGRVDYAMTDKNRMSFLYTSGSRKAVPYTSTTTNFPVPYLASTLSTVQGHYLALEDTYTISSSLVNQFKVGYMYFGGPPVRNPTNGITQYELKTAGVTGLPAGQASENFPGVIFGGSNAQTTWASPSTGSTSVSNTFTFVDNVQWVKGNHAMTFGFQYQALQNNASTADTGSLPVNLNFSTNDTGNVLGSNFVSGTGYSYASYMLGAVGSTSVTQQSFSVLGGRFHPISPYVQDDWKVTPKLTLNIGLRWDYFPTYNETLDRWSFLNPTITNPVTGNPGALQFAGNRVGAGVSCLCRSPVNNWMKNWGPRLGFAYAPDAHTVFRGAYSLLYSHGGGTGGAGGAGTGTGQAGFNSVASFTDNSSGPAFYLNNNPAFVNSNANFGGPGYNLAPVAPISAASQALNVGYYVNGAGAFSGTGSGIAYADPYVGGRSPEISFYNFGMQKEFVKDVTVTANYVGTQSHFLAGAANMRGLQSGQMDPRYLALGSYLARPATQANINAAQAATGITIPVPYAGYVAAASLSTSATIQHMLTWMPQYSGTTDTWGTVANSNYNAFQLSVEKRMSHGLSMTVNYTYSRNIDDAGTARSGWAIPASATSDGRAWSQNRIDRSLSGNNLPQLLTIFGVYKLPFGKGGIGKDSAIVRAIGSGWQLSEIYQYSSGLPLAIVGTCNSTQNVGQGTCMPDFNPNFSGSVRTGGGWGQGATAANLATKSYLNGYIQATTSGSGTNGTAAVACASSNGPFCNSRDYSIGNLTRMAPYGLRGQSPYRLAMTASRTFDITDRWKFLFRVDCQNVTNHTTFGNNAQNNQIGVNVNSSNFGTLNFASADSRAFQFSGRISF</sequence>
<evidence type="ECO:0000256" key="6">
    <source>
        <dbReference type="ARBA" id="ARBA00023237"/>
    </source>
</evidence>
<name>A0A1I6L0X4_9BACT</name>
<keyword evidence="3" id="KW-1134">Transmembrane beta strand</keyword>
<keyword evidence="6" id="KW-0998">Cell outer membrane</keyword>
<evidence type="ECO:0000313" key="9">
    <source>
        <dbReference type="Proteomes" id="UP000199024"/>
    </source>
</evidence>
<reference evidence="8 9" key="1">
    <citation type="submission" date="2016-10" db="EMBL/GenBank/DDBJ databases">
        <authorList>
            <person name="de Groot N.N."/>
        </authorList>
    </citation>
    <scope>NUCLEOTIDE SEQUENCE [LARGE SCALE GENOMIC DNA]</scope>
    <source>
        <strain evidence="8 9">DSM 21001</strain>
    </source>
</reference>
<dbReference type="InterPro" id="IPR036942">
    <property type="entry name" value="Beta-barrel_TonB_sf"/>
</dbReference>
<dbReference type="GO" id="GO:0015344">
    <property type="term" value="F:siderophore uptake transmembrane transporter activity"/>
    <property type="evidence" value="ECO:0007669"/>
    <property type="project" value="TreeGrafter"/>
</dbReference>
<dbReference type="STRING" id="474950.SAMN05421771_0088"/>
<dbReference type="PANTHER" id="PTHR30069">
    <property type="entry name" value="TONB-DEPENDENT OUTER MEMBRANE RECEPTOR"/>
    <property type="match status" value="1"/>
</dbReference>
<dbReference type="InterPro" id="IPR039426">
    <property type="entry name" value="TonB-dep_rcpt-like"/>
</dbReference>
<feature type="domain" description="TonB-dependent transporter Oar-like beta-barrel" evidence="7">
    <location>
        <begin position="263"/>
        <end position="1317"/>
    </location>
</feature>
<dbReference type="GO" id="GO:0044718">
    <property type="term" value="P:siderophore transmembrane transport"/>
    <property type="evidence" value="ECO:0007669"/>
    <property type="project" value="TreeGrafter"/>
</dbReference>
<evidence type="ECO:0000313" key="8">
    <source>
        <dbReference type="EMBL" id="SFR97092.1"/>
    </source>
</evidence>
<protein>
    <submittedName>
        <fullName evidence="8">TonB-dependent Receptor Plug Domain</fullName>
    </submittedName>
</protein>
<keyword evidence="2" id="KW-0813">Transport</keyword>
<evidence type="ECO:0000256" key="3">
    <source>
        <dbReference type="ARBA" id="ARBA00022452"/>
    </source>
</evidence>
<dbReference type="SUPFAM" id="SSF49464">
    <property type="entry name" value="Carboxypeptidase regulatory domain-like"/>
    <property type="match status" value="1"/>
</dbReference>
<gene>
    <name evidence="8" type="ORF">SAMN05421771_0088</name>
</gene>
<keyword evidence="8" id="KW-0675">Receptor</keyword>
<comment type="subcellular location">
    <subcellularLocation>
        <location evidence="1">Cell outer membrane</location>
        <topology evidence="1">Multi-pass membrane protein</topology>
    </subcellularLocation>
</comment>
<keyword evidence="9" id="KW-1185">Reference proteome</keyword>
<proteinExistence type="predicted"/>
<dbReference type="EMBL" id="FOZL01000001">
    <property type="protein sequence ID" value="SFR97092.1"/>
    <property type="molecule type" value="Genomic_DNA"/>
</dbReference>
<keyword evidence="4" id="KW-0812">Transmembrane</keyword>
<organism evidence="8 9">
    <name type="scientific">Granulicella pectinivorans</name>
    <dbReference type="NCBI Taxonomy" id="474950"/>
    <lineage>
        <taxon>Bacteria</taxon>
        <taxon>Pseudomonadati</taxon>
        <taxon>Acidobacteriota</taxon>
        <taxon>Terriglobia</taxon>
        <taxon>Terriglobales</taxon>
        <taxon>Acidobacteriaceae</taxon>
        <taxon>Granulicella</taxon>
    </lineage>
</organism>
<accession>A0A1I6L0X4</accession>
<dbReference type="Proteomes" id="UP000199024">
    <property type="component" value="Unassembled WGS sequence"/>
</dbReference>
<dbReference type="InterPro" id="IPR057601">
    <property type="entry name" value="Oar-like_b-barrel"/>
</dbReference>
<dbReference type="Gene3D" id="2.60.40.1120">
    <property type="entry name" value="Carboxypeptidase-like, regulatory domain"/>
    <property type="match status" value="1"/>
</dbReference>
<dbReference type="Pfam" id="PF13620">
    <property type="entry name" value="CarboxypepD_reg"/>
    <property type="match status" value="1"/>
</dbReference>
<keyword evidence="5" id="KW-0472">Membrane</keyword>